<evidence type="ECO:0000256" key="8">
    <source>
        <dbReference type="SAM" id="MobiDB-lite"/>
    </source>
</evidence>
<feature type="region of interest" description="Disordered" evidence="8">
    <location>
        <begin position="1"/>
        <end position="29"/>
    </location>
</feature>
<comment type="catalytic activity">
    <reaction evidence="6">
        <text>3-phosphoshikimate + phosphoenolpyruvate = 5-O-(1-carboxyvinyl)-3-phosphoshikimate + phosphate</text>
        <dbReference type="Rhea" id="RHEA:21256"/>
        <dbReference type="ChEBI" id="CHEBI:43474"/>
        <dbReference type="ChEBI" id="CHEBI:57701"/>
        <dbReference type="ChEBI" id="CHEBI:58702"/>
        <dbReference type="ChEBI" id="CHEBI:145989"/>
        <dbReference type="EC" id="2.5.1.19"/>
    </reaction>
    <physiologicalReaction direction="left-to-right" evidence="6">
        <dbReference type="Rhea" id="RHEA:21257"/>
    </physiologicalReaction>
</comment>
<feature type="binding site" evidence="7">
    <location>
        <position position="121"/>
    </location>
    <ligand>
        <name>phosphoenolpyruvate</name>
        <dbReference type="ChEBI" id="CHEBI:58702"/>
    </ligand>
</feature>
<keyword evidence="7" id="KW-0963">Cytoplasm</keyword>
<dbReference type="GO" id="GO:0008652">
    <property type="term" value="P:amino acid biosynthetic process"/>
    <property type="evidence" value="ECO:0007669"/>
    <property type="project" value="UniProtKB-KW"/>
</dbReference>
<name>A0A939RXS5_9MICO</name>
<feature type="binding site" evidence="7">
    <location>
        <position position="46"/>
    </location>
    <ligand>
        <name>3-phosphoshikimate</name>
        <dbReference type="ChEBI" id="CHEBI:145989"/>
    </ligand>
</feature>
<dbReference type="Pfam" id="PF00275">
    <property type="entry name" value="EPSP_synthase"/>
    <property type="match status" value="1"/>
</dbReference>
<feature type="binding site" evidence="7">
    <location>
        <position position="415"/>
    </location>
    <ligand>
        <name>phosphoenolpyruvate</name>
        <dbReference type="ChEBI" id="CHEBI:58702"/>
    </ligand>
</feature>
<dbReference type="InterPro" id="IPR013792">
    <property type="entry name" value="RNA3'P_cycl/enolpyr_Trfase_a/b"/>
</dbReference>
<feature type="binding site" evidence="7">
    <location>
        <position position="47"/>
    </location>
    <ligand>
        <name>3-phosphoshikimate</name>
        <dbReference type="ChEBI" id="CHEBI:145989"/>
    </ligand>
</feature>
<accession>A0A939RXS5</accession>
<comment type="caution">
    <text evidence="10">The sequence shown here is derived from an EMBL/GenBank/DDBJ whole genome shotgun (WGS) entry which is preliminary data.</text>
</comment>
<dbReference type="InterPro" id="IPR036968">
    <property type="entry name" value="Enolpyruvate_Tfrase_sf"/>
</dbReference>
<feature type="binding site" evidence="7">
    <location>
        <position position="370"/>
    </location>
    <ligand>
        <name>3-phosphoshikimate</name>
        <dbReference type="ChEBI" id="CHEBI:145989"/>
    </ligand>
</feature>
<evidence type="ECO:0000313" key="10">
    <source>
        <dbReference type="EMBL" id="MBO1803739.1"/>
    </source>
</evidence>
<evidence type="ECO:0000313" key="11">
    <source>
        <dbReference type="Proteomes" id="UP000664398"/>
    </source>
</evidence>
<comment type="caution">
    <text evidence="7">Lacks conserved residue(s) required for the propagation of feature annotation.</text>
</comment>
<dbReference type="PROSITE" id="PS00885">
    <property type="entry name" value="EPSP_SYNTHASE_2"/>
    <property type="match status" value="1"/>
</dbReference>
<dbReference type="GO" id="GO:0009073">
    <property type="term" value="P:aromatic amino acid family biosynthetic process"/>
    <property type="evidence" value="ECO:0007669"/>
    <property type="project" value="UniProtKB-KW"/>
</dbReference>
<dbReference type="FunFam" id="3.65.10.10:FF:000011">
    <property type="entry name" value="3-phosphoshikimate 1-carboxyvinyltransferase"/>
    <property type="match status" value="1"/>
</dbReference>
<dbReference type="InterPro" id="IPR001986">
    <property type="entry name" value="Enolpyruvate_Tfrase_dom"/>
</dbReference>
<feature type="compositionally biased region" description="Basic and acidic residues" evidence="8">
    <location>
        <begin position="1"/>
        <end position="17"/>
    </location>
</feature>
<feature type="binding site" evidence="7">
    <location>
        <position position="51"/>
    </location>
    <ligand>
        <name>3-phosphoshikimate</name>
        <dbReference type="ChEBI" id="CHEBI:145989"/>
    </ligand>
</feature>
<dbReference type="InterPro" id="IPR023193">
    <property type="entry name" value="EPSP_synthase_CS"/>
</dbReference>
<gene>
    <name evidence="7 10" type="primary">aroA</name>
    <name evidence="10" type="ORF">J4H91_00190</name>
</gene>
<sequence>MLEAKMNHGKDGDEIRTGEGSGGSAHWSAPMAAGSVDARVPLPGSKSQTGRELVLAALADGPGLLRSPLHSRDSALMVDALRAIGTTIEEVPNDGLYGPDLRVTPAEELIGSTSIECGLAGTVMRFVPPVAALALGPVAFDGDPYARKRPMRPLLEALRALGADIADENRGALPFTVHGTGSLRGGRVEIDASLSSQFVSALLLSGSRFDEGVHVVHMGARVPSLPHIEMTIDALRSRGVEVERPAEGEWAVGPGSIAARDLAIEPDLSNAAPFLAAAVAVGGSVTVPGWPGETTQVGDRLRELLPEFGARVELTTDGSLTVSGDGRVRGVELYVPEAGELAPTLVGLAVLAGMQGESSRITGIGHIRHHETDRIAALVAEIRRLGGEAEELEDGIAIHPAELHGGLWGAYADHRMATTGALIGLRVPGVEVDDIGCTSKTLPQFTELWGGMLDGETQERRGGSGDAGTGEEGDLIAGLVNHIGIPIAKGVGRTVGRIARGISEWD</sequence>
<comment type="pathway">
    <text evidence="1 7">Metabolic intermediate biosynthesis; chorismate biosynthesis; chorismate from D-erythrose 4-phosphate and phosphoenolpyruvate: step 6/7.</text>
</comment>
<comment type="subunit">
    <text evidence="7">Monomer.</text>
</comment>
<evidence type="ECO:0000256" key="6">
    <source>
        <dbReference type="ARBA" id="ARBA00044633"/>
    </source>
</evidence>
<evidence type="ECO:0000256" key="2">
    <source>
        <dbReference type="ARBA" id="ARBA00009948"/>
    </source>
</evidence>
<feature type="binding site" evidence="7">
    <location>
        <position position="224"/>
    </location>
    <ligand>
        <name>3-phosphoshikimate</name>
        <dbReference type="ChEBI" id="CHEBI:145989"/>
    </ligand>
</feature>
<dbReference type="PANTHER" id="PTHR21090">
    <property type="entry name" value="AROM/DEHYDROQUINATE SYNTHASE"/>
    <property type="match status" value="1"/>
</dbReference>
<dbReference type="GO" id="GO:0003866">
    <property type="term" value="F:3-phosphoshikimate 1-carboxyvinyltransferase activity"/>
    <property type="evidence" value="ECO:0007669"/>
    <property type="project" value="UniProtKB-UniRule"/>
</dbReference>
<dbReference type="EC" id="2.5.1.19" evidence="7"/>
<comment type="subcellular location">
    <subcellularLocation>
        <location evidence="7">Cytoplasm</location>
    </subcellularLocation>
</comment>
<evidence type="ECO:0000256" key="7">
    <source>
        <dbReference type="HAMAP-Rule" id="MF_00210"/>
    </source>
</evidence>
<dbReference type="RefSeq" id="WP_208044234.1">
    <property type="nucleotide sequence ID" value="NZ_JAGDYL010000001.1"/>
</dbReference>
<keyword evidence="11" id="KW-1185">Reference proteome</keyword>
<dbReference type="GO" id="GO:0009423">
    <property type="term" value="P:chorismate biosynthetic process"/>
    <property type="evidence" value="ECO:0007669"/>
    <property type="project" value="UniProtKB-UniRule"/>
</dbReference>
<keyword evidence="3 7" id="KW-0028">Amino-acid biosynthesis</keyword>
<feature type="binding site" evidence="7">
    <location>
        <position position="46"/>
    </location>
    <ligand>
        <name>phosphoenolpyruvate</name>
        <dbReference type="ChEBI" id="CHEBI:58702"/>
    </ligand>
</feature>
<feature type="binding site" evidence="7">
    <location>
        <position position="195"/>
    </location>
    <ligand>
        <name>3-phosphoshikimate</name>
        <dbReference type="ChEBI" id="CHEBI:145989"/>
    </ligand>
</feature>
<dbReference type="NCBIfam" id="TIGR01356">
    <property type="entry name" value="aroA"/>
    <property type="match status" value="1"/>
</dbReference>
<dbReference type="CDD" id="cd01556">
    <property type="entry name" value="EPSP_synthase"/>
    <property type="match status" value="1"/>
</dbReference>
<feature type="binding site" evidence="7">
    <location>
        <position position="440"/>
    </location>
    <ligand>
        <name>phosphoenolpyruvate</name>
        <dbReference type="ChEBI" id="CHEBI:58702"/>
    </ligand>
</feature>
<feature type="binding site" evidence="7">
    <location>
        <position position="149"/>
    </location>
    <ligand>
        <name>phosphoenolpyruvate</name>
        <dbReference type="ChEBI" id="CHEBI:58702"/>
    </ligand>
</feature>
<protein>
    <recommendedName>
        <fullName evidence="7">3-phosphoshikimate 1-carboxyvinyltransferase</fullName>
        <ecNumber evidence="7">2.5.1.19</ecNumber>
    </recommendedName>
    <alternativeName>
        <fullName evidence="7">5-enolpyruvylshikimate-3-phosphate synthase</fullName>
        <shortName evidence="7">EPSP synthase</shortName>
        <shortName evidence="7">EPSPS</shortName>
    </alternativeName>
</protein>
<dbReference type="GO" id="GO:0005737">
    <property type="term" value="C:cytoplasm"/>
    <property type="evidence" value="ECO:0007669"/>
    <property type="project" value="UniProtKB-SubCell"/>
</dbReference>
<feature type="binding site" evidence="7">
    <location>
        <position position="340"/>
    </location>
    <ligand>
        <name>3-phosphoshikimate</name>
        <dbReference type="ChEBI" id="CHEBI:145989"/>
    </ligand>
</feature>
<keyword evidence="5 7" id="KW-0057">Aromatic amino acid biosynthesis</keyword>
<dbReference type="Proteomes" id="UP000664398">
    <property type="component" value="Unassembled WGS sequence"/>
</dbReference>
<keyword evidence="4 7" id="KW-0808">Transferase</keyword>
<organism evidence="10 11">
    <name type="scientific">Leucobacter ruminantium</name>
    <dbReference type="NCBI Taxonomy" id="1289170"/>
    <lineage>
        <taxon>Bacteria</taxon>
        <taxon>Bacillati</taxon>
        <taxon>Actinomycetota</taxon>
        <taxon>Actinomycetes</taxon>
        <taxon>Micrococcales</taxon>
        <taxon>Microbacteriaceae</taxon>
        <taxon>Leucobacter</taxon>
    </lineage>
</organism>
<feature type="binding site" evidence="7">
    <location>
        <position position="197"/>
    </location>
    <ligand>
        <name>phosphoenolpyruvate</name>
        <dbReference type="ChEBI" id="CHEBI:58702"/>
    </ligand>
</feature>
<evidence type="ECO:0000256" key="4">
    <source>
        <dbReference type="ARBA" id="ARBA00022679"/>
    </source>
</evidence>
<feature type="binding site" evidence="7">
    <location>
        <position position="374"/>
    </location>
    <ligand>
        <name>phosphoenolpyruvate</name>
        <dbReference type="ChEBI" id="CHEBI:58702"/>
    </ligand>
</feature>
<evidence type="ECO:0000259" key="9">
    <source>
        <dbReference type="Pfam" id="PF00275"/>
    </source>
</evidence>
<evidence type="ECO:0000256" key="5">
    <source>
        <dbReference type="ARBA" id="ARBA00023141"/>
    </source>
</evidence>
<dbReference type="PROSITE" id="PS00104">
    <property type="entry name" value="EPSP_SYNTHASE_1"/>
    <property type="match status" value="1"/>
</dbReference>
<feature type="binding site" evidence="7">
    <location>
        <position position="196"/>
    </location>
    <ligand>
        <name>3-phosphoshikimate</name>
        <dbReference type="ChEBI" id="CHEBI:145989"/>
    </ligand>
</feature>
<feature type="active site" description="Proton acceptor" evidence="7">
    <location>
        <position position="340"/>
    </location>
</feature>
<dbReference type="InterPro" id="IPR006264">
    <property type="entry name" value="EPSP_synthase"/>
</dbReference>
<feature type="domain" description="Enolpyruvate transferase" evidence="9">
    <location>
        <begin position="35"/>
        <end position="447"/>
    </location>
</feature>
<dbReference type="SUPFAM" id="SSF55205">
    <property type="entry name" value="EPT/RTPC-like"/>
    <property type="match status" value="1"/>
</dbReference>
<proteinExistence type="inferred from homology"/>
<dbReference type="PANTHER" id="PTHR21090:SF5">
    <property type="entry name" value="PENTAFUNCTIONAL AROM POLYPEPTIDE"/>
    <property type="match status" value="1"/>
</dbReference>
<comment type="similarity">
    <text evidence="2 7">Belongs to the EPSP synthase family.</text>
</comment>
<dbReference type="HAMAP" id="MF_00210">
    <property type="entry name" value="EPSP_synth"/>
    <property type="match status" value="1"/>
</dbReference>
<feature type="binding site" evidence="7">
    <location>
        <position position="197"/>
    </location>
    <ligand>
        <name>3-phosphoshikimate</name>
        <dbReference type="ChEBI" id="CHEBI:145989"/>
    </ligand>
</feature>
<dbReference type="EMBL" id="JAGDYL010000001">
    <property type="protein sequence ID" value="MBO1803739.1"/>
    <property type="molecule type" value="Genomic_DNA"/>
</dbReference>
<evidence type="ECO:0000256" key="3">
    <source>
        <dbReference type="ARBA" id="ARBA00022605"/>
    </source>
</evidence>
<comment type="function">
    <text evidence="7">Catalyzes the transfer of the enolpyruvyl moiety of phosphoenolpyruvate (PEP) to the 5-hydroxyl of shikimate-3-phosphate (S3P) to produce enolpyruvyl shikimate-3-phosphate and inorganic phosphate.</text>
</comment>
<dbReference type="AlphaFoldDB" id="A0A939RXS5"/>
<reference evidence="10" key="1">
    <citation type="submission" date="2021-03" db="EMBL/GenBank/DDBJ databases">
        <title>Leucobacter chromiisoli sp. nov., isolated from chromium-containing soil of chemical plant.</title>
        <authorList>
            <person name="Xu Z."/>
        </authorList>
    </citation>
    <scope>NUCLEOTIDE SEQUENCE</scope>
    <source>
        <strain evidence="10">A2</strain>
    </source>
</reference>
<evidence type="ECO:0000256" key="1">
    <source>
        <dbReference type="ARBA" id="ARBA00004811"/>
    </source>
</evidence>
<dbReference type="Gene3D" id="3.65.10.10">
    <property type="entry name" value="Enolpyruvate transferase domain"/>
    <property type="match status" value="2"/>
</dbReference>